<feature type="compositionally biased region" description="Polar residues" evidence="1">
    <location>
        <begin position="62"/>
        <end position="121"/>
    </location>
</feature>
<feature type="compositionally biased region" description="Basic and acidic residues" evidence="1">
    <location>
        <begin position="122"/>
        <end position="132"/>
    </location>
</feature>
<accession>A0AAV9QM18</accession>
<evidence type="ECO:0000313" key="3">
    <source>
        <dbReference type="Proteomes" id="UP001311232"/>
    </source>
</evidence>
<name>A0AAV9QM18_9TELE</name>
<evidence type="ECO:0000313" key="2">
    <source>
        <dbReference type="EMBL" id="KAK5598546.1"/>
    </source>
</evidence>
<feature type="compositionally biased region" description="Basic and acidic residues" evidence="1">
    <location>
        <begin position="154"/>
        <end position="164"/>
    </location>
</feature>
<reference evidence="2 3" key="1">
    <citation type="submission" date="2021-06" db="EMBL/GenBank/DDBJ databases">
        <authorList>
            <person name="Palmer J.M."/>
        </authorList>
    </citation>
    <scope>NUCLEOTIDE SEQUENCE [LARGE SCALE GENOMIC DNA]</scope>
    <source>
        <strain evidence="2 3">MEX-2019</strain>
        <tissue evidence="2">Muscle</tissue>
    </source>
</reference>
<keyword evidence="3" id="KW-1185">Reference proteome</keyword>
<feature type="non-terminal residue" evidence="2">
    <location>
        <position position="1"/>
    </location>
</feature>
<feature type="region of interest" description="Disordered" evidence="1">
    <location>
        <begin position="30"/>
        <end position="176"/>
    </location>
</feature>
<dbReference type="EMBL" id="JAHHUM010003056">
    <property type="protein sequence ID" value="KAK5598546.1"/>
    <property type="molecule type" value="Genomic_DNA"/>
</dbReference>
<organism evidence="2 3">
    <name type="scientific">Crenichthys baileyi</name>
    <name type="common">White River springfish</name>
    <dbReference type="NCBI Taxonomy" id="28760"/>
    <lineage>
        <taxon>Eukaryota</taxon>
        <taxon>Metazoa</taxon>
        <taxon>Chordata</taxon>
        <taxon>Craniata</taxon>
        <taxon>Vertebrata</taxon>
        <taxon>Euteleostomi</taxon>
        <taxon>Actinopterygii</taxon>
        <taxon>Neopterygii</taxon>
        <taxon>Teleostei</taxon>
        <taxon>Neoteleostei</taxon>
        <taxon>Acanthomorphata</taxon>
        <taxon>Ovalentaria</taxon>
        <taxon>Atherinomorphae</taxon>
        <taxon>Cyprinodontiformes</taxon>
        <taxon>Goodeidae</taxon>
        <taxon>Crenichthys</taxon>
    </lineage>
</organism>
<evidence type="ECO:0000256" key="1">
    <source>
        <dbReference type="SAM" id="MobiDB-lite"/>
    </source>
</evidence>
<sequence length="305" mass="33296">LRPQKSNTYAGFSLPDSKPSKFSRLLQDQFRQGFSSPRSVQSSTFNSNPAVNSGSGLRPSTRRYTPLSQPAQSSRRLGQSSMVINPTWQKTYSQKSNTQSVPKESYAPSSSVGRASASQLSENKKEHFERKVTLSAQQGTWGSPRESFSLRLASHRDAEQEPSYKRPTASSATLFGPVVPGPRKSSVWMQTYAQAPARRLSLGQASSLVKARSLAPQTAAWKQHLSPQFALNVGGSRPRSQLQLSTLAVPRSSRVGISEPGFAPVTVYELPEPFGGSAIRRLKRPEKGPTGTGSNCFTDLSKFDF</sequence>
<dbReference type="AlphaFoldDB" id="A0AAV9QM18"/>
<feature type="compositionally biased region" description="Polar residues" evidence="1">
    <location>
        <begin position="1"/>
        <end position="10"/>
    </location>
</feature>
<dbReference type="Proteomes" id="UP001311232">
    <property type="component" value="Unassembled WGS sequence"/>
</dbReference>
<comment type="caution">
    <text evidence="2">The sequence shown here is derived from an EMBL/GenBank/DDBJ whole genome shotgun (WGS) entry which is preliminary data.</text>
</comment>
<proteinExistence type="predicted"/>
<gene>
    <name evidence="2" type="ORF">CRENBAI_008660</name>
</gene>
<feature type="compositionally biased region" description="Polar residues" evidence="1">
    <location>
        <begin position="30"/>
        <end position="55"/>
    </location>
</feature>
<feature type="region of interest" description="Disordered" evidence="1">
    <location>
        <begin position="1"/>
        <end position="20"/>
    </location>
</feature>
<protein>
    <submittedName>
        <fullName evidence="2">Uncharacterized protein</fullName>
    </submittedName>
</protein>